<evidence type="ECO:0000313" key="4">
    <source>
        <dbReference type="Proteomes" id="UP001054945"/>
    </source>
</evidence>
<dbReference type="EMBL" id="BPLR01005043">
    <property type="protein sequence ID" value="GIX99398.1"/>
    <property type="molecule type" value="Genomic_DNA"/>
</dbReference>
<feature type="active site" description="Charge relay system" evidence="1">
    <location>
        <position position="232"/>
    </location>
</feature>
<keyword evidence="4" id="KW-1185">Reference proteome</keyword>
<evidence type="ECO:0000256" key="1">
    <source>
        <dbReference type="PIRSR" id="PIRSR001221-1"/>
    </source>
</evidence>
<dbReference type="InterPro" id="IPR023631">
    <property type="entry name" value="Amidase_dom"/>
</dbReference>
<dbReference type="InterPro" id="IPR036928">
    <property type="entry name" value="AS_sf"/>
</dbReference>
<dbReference type="GO" id="GO:0016787">
    <property type="term" value="F:hydrolase activity"/>
    <property type="evidence" value="ECO:0007669"/>
    <property type="project" value="UniProtKB-KW"/>
</dbReference>
<proteinExistence type="predicted"/>
<feature type="domain" description="Amidase" evidence="2">
    <location>
        <begin position="95"/>
        <end position="541"/>
    </location>
</feature>
<accession>A0AAV4PT05</accession>
<reference evidence="3 4" key="1">
    <citation type="submission" date="2021-06" db="EMBL/GenBank/DDBJ databases">
        <title>Caerostris extrusa draft genome.</title>
        <authorList>
            <person name="Kono N."/>
            <person name="Arakawa K."/>
        </authorList>
    </citation>
    <scope>NUCLEOTIDE SEQUENCE [LARGE SCALE GENOMIC DNA]</scope>
</reference>
<dbReference type="Pfam" id="PF01425">
    <property type="entry name" value="Amidase"/>
    <property type="match status" value="1"/>
</dbReference>
<gene>
    <name evidence="3" type="primary">faah2b</name>
    <name evidence="3" type="ORF">CEXT_197831</name>
</gene>
<sequence>MSDYLIYCLFCFERLETILTALDLVAITWYKTEVVPIIKKTSSTTPEFLHAYRKPSYHFYKRVGKTVPPVRDPLLLKSATQLAEEIREGKTKSEDIVQAYIQRIQEVEPFINATVDRCFEDALEKAREVDSLLASGKYTGKQLEEEKPLLGLPISIKSLLMVKGLRCTGGCKYFEHQRADEDAPSVALLKNAGAIVIATTNVPEAAINLETLNNVHGMTRNPYGTNRTCGGSSGGEGALIGAGASVFGLGNDLLGSLRIPAHFNGIFSHKPSIGLVPNGGSFPPEMPSATPLIFDTEIMKCGVTGPMCRYAEDLVVGMRILSSERGAKLNFGQKVNFEKLKIIYLKEFYSPLAPPVEKEIAIGLANAVSYFGETHKVPIREVKMPWLMDASRCAFNIIFPFIESTIDVIEKTKGSPLNIKLELVKYIFGKSVFSFGCLLMVINSYFPLFHKKSHRPFYEKMVEEWIQKFDQLLDENTVLLLPTLPNTAPFVRGTFPYLLGSCYTGIFNVLGLPVTHCQLGFNREGLPYGIQIVGCSNNDALTIACAIELEKEFGGWRSPGEV</sequence>
<keyword evidence="3" id="KW-0378">Hydrolase</keyword>
<dbReference type="SUPFAM" id="SSF75304">
    <property type="entry name" value="Amidase signature (AS) enzymes"/>
    <property type="match status" value="1"/>
</dbReference>
<dbReference type="Gene3D" id="3.90.1300.10">
    <property type="entry name" value="Amidase signature (AS) domain"/>
    <property type="match status" value="1"/>
</dbReference>
<feature type="active site" description="Charge relay system" evidence="1">
    <location>
        <position position="157"/>
    </location>
</feature>
<organism evidence="3 4">
    <name type="scientific">Caerostris extrusa</name>
    <name type="common">Bark spider</name>
    <name type="synonym">Caerostris bankana</name>
    <dbReference type="NCBI Taxonomy" id="172846"/>
    <lineage>
        <taxon>Eukaryota</taxon>
        <taxon>Metazoa</taxon>
        <taxon>Ecdysozoa</taxon>
        <taxon>Arthropoda</taxon>
        <taxon>Chelicerata</taxon>
        <taxon>Arachnida</taxon>
        <taxon>Araneae</taxon>
        <taxon>Araneomorphae</taxon>
        <taxon>Entelegynae</taxon>
        <taxon>Araneoidea</taxon>
        <taxon>Araneidae</taxon>
        <taxon>Caerostris</taxon>
    </lineage>
</organism>
<evidence type="ECO:0000259" key="2">
    <source>
        <dbReference type="Pfam" id="PF01425"/>
    </source>
</evidence>
<comment type="caution">
    <text evidence="3">The sequence shown here is derived from an EMBL/GenBank/DDBJ whole genome shotgun (WGS) entry which is preliminary data.</text>
</comment>
<dbReference type="AlphaFoldDB" id="A0AAV4PT05"/>
<dbReference type="Proteomes" id="UP001054945">
    <property type="component" value="Unassembled WGS sequence"/>
</dbReference>
<dbReference type="GO" id="GO:0012505">
    <property type="term" value="C:endomembrane system"/>
    <property type="evidence" value="ECO:0007669"/>
    <property type="project" value="TreeGrafter"/>
</dbReference>
<dbReference type="InterPro" id="IPR052739">
    <property type="entry name" value="FAAH2"/>
</dbReference>
<feature type="active site" description="Acyl-ester intermediate" evidence="1">
    <location>
        <position position="256"/>
    </location>
</feature>
<dbReference type="PANTHER" id="PTHR43372:SF3">
    <property type="entry name" value="AT07710P-RELATED"/>
    <property type="match status" value="1"/>
</dbReference>
<protein>
    <submittedName>
        <fullName evidence="3">Fatty-acid amide hydrolase 2-B</fullName>
    </submittedName>
</protein>
<dbReference type="PANTHER" id="PTHR43372">
    <property type="entry name" value="FATTY-ACID AMIDE HYDROLASE"/>
    <property type="match status" value="1"/>
</dbReference>
<evidence type="ECO:0000313" key="3">
    <source>
        <dbReference type="EMBL" id="GIX99398.1"/>
    </source>
</evidence>
<name>A0AAV4PT05_CAEEX</name>